<accession>A0A7W6WJ99</accession>
<keyword evidence="1" id="KW-0233">DNA recombination</keyword>
<evidence type="ECO:0000313" key="3">
    <source>
        <dbReference type="Proteomes" id="UP000555728"/>
    </source>
</evidence>
<dbReference type="Gene3D" id="1.10.443.10">
    <property type="entry name" value="Intergrase catalytic core"/>
    <property type="match status" value="1"/>
</dbReference>
<gene>
    <name evidence="2" type="ORF">GGD88_000685</name>
</gene>
<dbReference type="RefSeq" id="WP_184431728.1">
    <property type="nucleotide sequence ID" value="NZ_JACIGI010000004.1"/>
</dbReference>
<sequence>MVADFDGGVLTSDAGALLLGATDRATRTVTPYTVRRSMARLLRARGVPMADTAAWLGHSLRGMATTEEYADVDPTFLHVPRGVIDDLAAEIDGHMTGPRRLDATKLRPKETATNVLTLAAVPKTRAASGS</sequence>
<dbReference type="GO" id="GO:0006310">
    <property type="term" value="P:DNA recombination"/>
    <property type="evidence" value="ECO:0007669"/>
    <property type="project" value="UniProtKB-KW"/>
</dbReference>
<protein>
    <submittedName>
        <fullName evidence="2">Uncharacterized protein</fullName>
    </submittedName>
</protein>
<organism evidence="2 3">
    <name type="scientific">Roseospira goensis</name>
    <dbReference type="NCBI Taxonomy" id="391922"/>
    <lineage>
        <taxon>Bacteria</taxon>
        <taxon>Pseudomonadati</taxon>
        <taxon>Pseudomonadota</taxon>
        <taxon>Alphaproteobacteria</taxon>
        <taxon>Rhodospirillales</taxon>
        <taxon>Rhodospirillaceae</taxon>
        <taxon>Roseospira</taxon>
    </lineage>
</organism>
<dbReference type="GO" id="GO:0003677">
    <property type="term" value="F:DNA binding"/>
    <property type="evidence" value="ECO:0007669"/>
    <property type="project" value="InterPro"/>
</dbReference>
<dbReference type="EMBL" id="JACIGI010000004">
    <property type="protein sequence ID" value="MBB4284971.1"/>
    <property type="molecule type" value="Genomic_DNA"/>
</dbReference>
<keyword evidence="3" id="KW-1185">Reference proteome</keyword>
<name>A0A7W6WJ99_9PROT</name>
<dbReference type="SUPFAM" id="SSF56349">
    <property type="entry name" value="DNA breaking-rejoining enzymes"/>
    <property type="match status" value="1"/>
</dbReference>
<dbReference type="AlphaFoldDB" id="A0A7W6WJ99"/>
<dbReference type="InterPro" id="IPR011010">
    <property type="entry name" value="DNA_brk_join_enz"/>
</dbReference>
<evidence type="ECO:0000313" key="2">
    <source>
        <dbReference type="EMBL" id="MBB4284971.1"/>
    </source>
</evidence>
<comment type="caution">
    <text evidence="2">The sequence shown here is derived from an EMBL/GenBank/DDBJ whole genome shotgun (WGS) entry which is preliminary data.</text>
</comment>
<dbReference type="InterPro" id="IPR013762">
    <property type="entry name" value="Integrase-like_cat_sf"/>
</dbReference>
<dbReference type="Proteomes" id="UP000555728">
    <property type="component" value="Unassembled WGS sequence"/>
</dbReference>
<dbReference type="GO" id="GO:0015074">
    <property type="term" value="P:DNA integration"/>
    <property type="evidence" value="ECO:0007669"/>
    <property type="project" value="InterPro"/>
</dbReference>
<evidence type="ECO:0000256" key="1">
    <source>
        <dbReference type="ARBA" id="ARBA00023172"/>
    </source>
</evidence>
<proteinExistence type="predicted"/>
<reference evidence="2 3" key="1">
    <citation type="submission" date="2020-08" db="EMBL/GenBank/DDBJ databases">
        <title>Genome sequencing of Purple Non-Sulfur Bacteria from various extreme environments.</title>
        <authorList>
            <person name="Mayer M."/>
        </authorList>
    </citation>
    <scope>NUCLEOTIDE SEQUENCE [LARGE SCALE GENOMIC DNA]</scope>
    <source>
        <strain evidence="2 3">JA135</strain>
    </source>
</reference>